<gene>
    <name evidence="1" type="ORF">OD816_000629</name>
</gene>
<protein>
    <submittedName>
        <fullName evidence="1">Uncharacterized protein</fullName>
    </submittedName>
</protein>
<accession>A0AAE3TFR6</accession>
<sequence>MLGLSLNNIEQRLSNLTIEELLELEEKIVKILKKKIKEKRSEDWKKDFLSISVWDHLENEVEVRIDKWKIETF</sequence>
<evidence type="ECO:0000313" key="1">
    <source>
        <dbReference type="EMBL" id="MDF2953384.1"/>
    </source>
</evidence>
<organism evidence="1 2">
    <name type="scientific">Candidatus Thermodesulfobacterium syntrophicum</name>
    <dbReference type="NCBI Taxonomy" id="3060442"/>
    <lineage>
        <taxon>Bacteria</taxon>
        <taxon>Pseudomonadati</taxon>
        <taxon>Thermodesulfobacteriota</taxon>
        <taxon>Thermodesulfobacteria</taxon>
        <taxon>Thermodesulfobacteriales</taxon>
        <taxon>Thermodesulfobacteriaceae</taxon>
        <taxon>Thermodesulfobacterium</taxon>
    </lineage>
</organism>
<dbReference type="AlphaFoldDB" id="A0AAE3TFR6"/>
<dbReference type="EMBL" id="JAPHEG010000002">
    <property type="protein sequence ID" value="MDF2953384.1"/>
    <property type="molecule type" value="Genomic_DNA"/>
</dbReference>
<dbReference type="Proteomes" id="UP001144110">
    <property type="component" value="Unassembled WGS sequence"/>
</dbReference>
<proteinExistence type="predicted"/>
<evidence type="ECO:0000313" key="2">
    <source>
        <dbReference type="Proteomes" id="UP001144110"/>
    </source>
</evidence>
<reference evidence="1" key="1">
    <citation type="submission" date="2022-11" db="EMBL/GenBank/DDBJ databases">
        <title>Candidatus Alkanophaga archaea from heated hydrothermal vent sediment oxidize petroleum alkanes.</title>
        <authorList>
            <person name="Zehnle H."/>
            <person name="Laso-Perez R."/>
            <person name="Lipp J."/>
            <person name="Teske A."/>
            <person name="Wegener G."/>
        </authorList>
    </citation>
    <scope>NUCLEOTIDE SEQUENCE</scope>
    <source>
        <strain evidence="1">MCA70</strain>
    </source>
</reference>
<name>A0AAE3TFR6_9BACT</name>
<comment type="caution">
    <text evidence="1">The sequence shown here is derived from an EMBL/GenBank/DDBJ whole genome shotgun (WGS) entry which is preliminary data.</text>
</comment>